<reference evidence="8" key="1">
    <citation type="journal article" date="2020" name="Stud. Mycol.">
        <title>101 Dothideomycetes genomes: a test case for predicting lifestyles and emergence of pathogens.</title>
        <authorList>
            <person name="Haridas S."/>
            <person name="Albert R."/>
            <person name="Binder M."/>
            <person name="Bloem J."/>
            <person name="Labutti K."/>
            <person name="Salamov A."/>
            <person name="Andreopoulos B."/>
            <person name="Baker S."/>
            <person name="Barry K."/>
            <person name="Bills G."/>
            <person name="Bluhm B."/>
            <person name="Cannon C."/>
            <person name="Castanera R."/>
            <person name="Culley D."/>
            <person name="Daum C."/>
            <person name="Ezra D."/>
            <person name="Gonzalez J."/>
            <person name="Henrissat B."/>
            <person name="Kuo A."/>
            <person name="Liang C."/>
            <person name="Lipzen A."/>
            <person name="Lutzoni F."/>
            <person name="Magnuson J."/>
            <person name="Mondo S."/>
            <person name="Nolan M."/>
            <person name="Ohm R."/>
            <person name="Pangilinan J."/>
            <person name="Park H.-J."/>
            <person name="Ramirez L."/>
            <person name="Alfaro M."/>
            <person name="Sun H."/>
            <person name="Tritt A."/>
            <person name="Yoshinaga Y."/>
            <person name="Zwiers L.-H."/>
            <person name="Turgeon B."/>
            <person name="Goodwin S."/>
            <person name="Spatafora J."/>
            <person name="Crous P."/>
            <person name="Grigoriev I."/>
        </authorList>
    </citation>
    <scope>NUCLEOTIDE SEQUENCE</scope>
    <source>
        <strain evidence="8">CBS 121739</strain>
    </source>
</reference>
<dbReference type="InterPro" id="IPR016031">
    <property type="entry name" value="Trp_RNA-bd_attenuator-like_dom"/>
</dbReference>
<evidence type="ECO:0000256" key="3">
    <source>
        <dbReference type="ARBA" id="ARBA00013287"/>
    </source>
</evidence>
<gene>
    <name evidence="8" type="ORF">EJ05DRAFT_509588</name>
</gene>
<evidence type="ECO:0000256" key="2">
    <source>
        <dbReference type="ARBA" id="ARBA00009322"/>
    </source>
</evidence>
<dbReference type="PANTHER" id="PTHR36959:SF2">
    <property type="entry name" value="ALTERED INHERITANCE OF MITOCHONDRIA PROTEIN 24, MITOCHONDRIAL"/>
    <property type="match status" value="1"/>
</dbReference>
<dbReference type="SUPFAM" id="SSF51219">
    <property type="entry name" value="TRAP-like"/>
    <property type="match status" value="1"/>
</dbReference>
<evidence type="ECO:0000256" key="6">
    <source>
        <dbReference type="RuleBase" id="RU363045"/>
    </source>
</evidence>
<dbReference type="PANTHER" id="PTHR36959">
    <property type="entry name" value="ALTERED INHERITANCE OF MITOCHONDRIA PROTEIN 24, MITOCHONDRIAL"/>
    <property type="match status" value="1"/>
</dbReference>
<dbReference type="OrthoDB" id="5295771at2759"/>
<dbReference type="InterPro" id="IPR036983">
    <property type="entry name" value="AIM24_sf"/>
</dbReference>
<dbReference type="RefSeq" id="XP_033602358.1">
    <property type="nucleotide sequence ID" value="XM_033748107.1"/>
</dbReference>
<organism evidence="8 9">
    <name type="scientific">Pseudovirgaria hyperparasitica</name>
    <dbReference type="NCBI Taxonomy" id="470096"/>
    <lineage>
        <taxon>Eukaryota</taxon>
        <taxon>Fungi</taxon>
        <taxon>Dikarya</taxon>
        <taxon>Ascomycota</taxon>
        <taxon>Pezizomycotina</taxon>
        <taxon>Dothideomycetes</taxon>
        <taxon>Dothideomycetes incertae sedis</taxon>
        <taxon>Acrospermales</taxon>
        <taxon>Acrospermaceae</taxon>
        <taxon>Pseudovirgaria</taxon>
    </lineage>
</organism>
<name>A0A6A6WE97_9PEZI</name>
<evidence type="ECO:0000256" key="4">
    <source>
        <dbReference type="ARBA" id="ARBA00022946"/>
    </source>
</evidence>
<evidence type="ECO:0000313" key="8">
    <source>
        <dbReference type="EMBL" id="KAF2759907.1"/>
    </source>
</evidence>
<dbReference type="GO" id="GO:0005743">
    <property type="term" value="C:mitochondrial inner membrane"/>
    <property type="evidence" value="ECO:0007669"/>
    <property type="project" value="TreeGrafter"/>
</dbReference>
<evidence type="ECO:0000313" key="9">
    <source>
        <dbReference type="Proteomes" id="UP000799437"/>
    </source>
</evidence>
<proteinExistence type="inferred from homology"/>
<sequence>MRISAARSIWSSCALGTAERRPILSHPSSIGRRYIQITDSPATRQSPEPELPSQPYQLSPEPGPDARFEVLGAPYSLLSVQLSASQNLYTQRGTLIAVTGQAENAVSTLSLLEPFRRALVGIPFLYQKISSTSPITALISPKSPISSASVIHLDGRRDWIVAQRNALIAWTGHDLSVKPKINTKMSISHWGNSHISGRGLLALAGSGNIYQIQLKAGEQYVVHPANVIAYSVSRNLPQPYRFKSNILRFQVPTASLGRFVPDNKFFRTIGESPTWRYIRSMFFVLRTWARRTIWGDRLFLQFTGPTSILLQSRGSRLTDVLTTRDVIEIGDSPPGVVYDIVHKEAGHGSSDEVAKDAPLKETVRFANVGNDGKVDFKKD</sequence>
<dbReference type="Pfam" id="PF01987">
    <property type="entry name" value="AIM24"/>
    <property type="match status" value="1"/>
</dbReference>
<keyword evidence="9" id="KW-1185">Reference proteome</keyword>
<accession>A0A6A6WE97</accession>
<keyword evidence="5 6" id="KW-0496">Mitochondrion</keyword>
<evidence type="ECO:0000256" key="1">
    <source>
        <dbReference type="ARBA" id="ARBA00004173"/>
    </source>
</evidence>
<keyword evidence="4" id="KW-0809">Transit peptide</keyword>
<dbReference type="EMBL" id="ML996569">
    <property type="protein sequence ID" value="KAF2759907.1"/>
    <property type="molecule type" value="Genomic_DNA"/>
</dbReference>
<evidence type="ECO:0000256" key="5">
    <source>
        <dbReference type="ARBA" id="ARBA00023128"/>
    </source>
</evidence>
<dbReference type="GeneID" id="54489161"/>
<dbReference type="Proteomes" id="UP000799437">
    <property type="component" value="Unassembled WGS sequence"/>
</dbReference>
<dbReference type="AlphaFoldDB" id="A0A6A6WE97"/>
<dbReference type="InterPro" id="IPR002838">
    <property type="entry name" value="AIM24"/>
</dbReference>
<comment type="similarity">
    <text evidence="2 6">Belongs to the AIM24 family.</text>
</comment>
<protein>
    <recommendedName>
        <fullName evidence="3 6">Altered inheritance of mitochondria protein 24, mitochondrial</fullName>
    </recommendedName>
</protein>
<evidence type="ECO:0000256" key="7">
    <source>
        <dbReference type="SAM" id="MobiDB-lite"/>
    </source>
</evidence>
<dbReference type="GO" id="GO:0007007">
    <property type="term" value="P:inner mitochondrial membrane organization"/>
    <property type="evidence" value="ECO:0007669"/>
    <property type="project" value="TreeGrafter"/>
</dbReference>
<dbReference type="Gene3D" id="3.60.160.10">
    <property type="entry name" value="Mitochondrial biogenesis AIM24"/>
    <property type="match status" value="1"/>
</dbReference>
<comment type="subcellular location">
    <subcellularLocation>
        <location evidence="1 6">Mitochondrion</location>
    </subcellularLocation>
</comment>
<feature type="region of interest" description="Disordered" evidence="7">
    <location>
        <begin position="40"/>
        <end position="63"/>
    </location>
</feature>